<gene>
    <name evidence="2" type="ORF">OXPF_26250</name>
</gene>
<dbReference type="GO" id="GO:0016746">
    <property type="term" value="F:acyltransferase activity"/>
    <property type="evidence" value="ECO:0007669"/>
    <property type="project" value="UniProtKB-KW"/>
</dbReference>
<evidence type="ECO:0000313" key="3">
    <source>
        <dbReference type="Proteomes" id="UP000050326"/>
    </source>
</evidence>
<protein>
    <submittedName>
        <fullName evidence="2">2-oxoacid dehydrogenases acyltransferase (Catalytic domain)</fullName>
    </submittedName>
</protein>
<organism evidence="2 3">
    <name type="scientific">Oxobacter pfennigii</name>
    <dbReference type="NCBI Taxonomy" id="36849"/>
    <lineage>
        <taxon>Bacteria</taxon>
        <taxon>Bacillati</taxon>
        <taxon>Bacillota</taxon>
        <taxon>Clostridia</taxon>
        <taxon>Eubacteriales</taxon>
        <taxon>Clostridiaceae</taxon>
        <taxon>Oxobacter</taxon>
    </lineage>
</organism>
<dbReference type="Gene3D" id="3.30.559.10">
    <property type="entry name" value="Chloramphenicol acetyltransferase-like domain"/>
    <property type="match status" value="2"/>
</dbReference>
<reference evidence="2 3" key="1">
    <citation type="submission" date="2015-09" db="EMBL/GenBank/DDBJ databases">
        <title>Genome sequence of Oxobacter pfennigii DSM 3222.</title>
        <authorList>
            <person name="Poehlein A."/>
            <person name="Bengelsdorf F.R."/>
            <person name="Schiel-Bengelsdorf B."/>
            <person name="Duerre P."/>
            <person name="Daniel R."/>
        </authorList>
    </citation>
    <scope>NUCLEOTIDE SEQUENCE [LARGE SCALE GENOMIC DNA]</scope>
    <source>
        <strain evidence="2 3">DSM 3222</strain>
    </source>
</reference>
<keyword evidence="1" id="KW-0472">Membrane</keyword>
<sequence>MGKYKRRFGDRYDGRLLRSLDPFYKIMPYIMKTRVDSQVYFHDKFDVTETESYLKQKRSQGVKNIGYLHVIIAAMVRLISQKPGVNRFVAGQKIYARNEILISLAVKRKMSVDSPETTIKFKFEPDDTLFDVVEKMNDAIEKNKKEDSKNDTDKTARIFMLCPGFIVKFLVWFLQTLDYFGLMPKIINEVSPFHTSAFVTDLGSLGIQPIYHHIYEFGTTSTFIAFGIKGKERVTDRESNTTEKKYINFKAVGDERIVDGYYYANAFKLFKKLVENPIILEMPPVEVFEDVE</sequence>
<dbReference type="EMBL" id="LKET01000035">
    <property type="protein sequence ID" value="KPU43765.1"/>
    <property type="molecule type" value="Genomic_DNA"/>
</dbReference>
<accession>A0A0P8WMN5</accession>
<name>A0A0P8WMN5_9CLOT</name>
<feature type="transmembrane region" description="Helical" evidence="1">
    <location>
        <begin position="158"/>
        <end position="175"/>
    </location>
</feature>
<dbReference type="AlphaFoldDB" id="A0A0P8WMN5"/>
<keyword evidence="2" id="KW-0012">Acyltransferase</keyword>
<proteinExistence type="predicted"/>
<dbReference type="Proteomes" id="UP000050326">
    <property type="component" value="Unassembled WGS sequence"/>
</dbReference>
<keyword evidence="2" id="KW-0808">Transferase</keyword>
<keyword evidence="3" id="KW-1185">Reference proteome</keyword>
<dbReference type="OrthoDB" id="356891at2"/>
<evidence type="ECO:0000256" key="1">
    <source>
        <dbReference type="SAM" id="Phobius"/>
    </source>
</evidence>
<comment type="caution">
    <text evidence="2">The sequence shown here is derived from an EMBL/GenBank/DDBJ whole genome shotgun (WGS) entry which is preliminary data.</text>
</comment>
<dbReference type="STRING" id="36849.OXPF_26250"/>
<dbReference type="InterPro" id="IPR023213">
    <property type="entry name" value="CAT-like_dom_sf"/>
</dbReference>
<dbReference type="RefSeq" id="WP_054875655.1">
    <property type="nucleotide sequence ID" value="NZ_LKET01000035.1"/>
</dbReference>
<keyword evidence="1" id="KW-0812">Transmembrane</keyword>
<dbReference type="SUPFAM" id="SSF52777">
    <property type="entry name" value="CoA-dependent acyltransferases"/>
    <property type="match status" value="1"/>
</dbReference>
<keyword evidence="1" id="KW-1133">Transmembrane helix</keyword>
<evidence type="ECO:0000313" key="2">
    <source>
        <dbReference type="EMBL" id="KPU43765.1"/>
    </source>
</evidence>